<evidence type="ECO:0000259" key="1">
    <source>
        <dbReference type="SMART" id="SM01313"/>
    </source>
</evidence>
<keyword evidence="3" id="KW-1185">Reference proteome</keyword>
<dbReference type="AlphaFoldDB" id="A0A643CG12"/>
<accession>A0A643CG12</accession>
<dbReference type="Proteomes" id="UP000437017">
    <property type="component" value="Unassembled WGS sequence"/>
</dbReference>
<reference evidence="2 3" key="1">
    <citation type="journal article" date="2019" name="PLoS ONE">
        <title>Genomic analyses reveal an absence of contemporary introgressive admixture between fin whales and blue whales, despite known hybrids.</title>
        <authorList>
            <person name="Westbury M.V."/>
            <person name="Petersen B."/>
            <person name="Lorenzen E.D."/>
        </authorList>
    </citation>
    <scope>NUCLEOTIDE SEQUENCE [LARGE SCALE GENOMIC DNA]</scope>
    <source>
        <strain evidence="2">FinWhale-01</strain>
    </source>
</reference>
<comment type="caution">
    <text evidence="2">The sequence shown here is derived from an EMBL/GenBank/DDBJ whole genome shotgun (WGS) entry which is preliminary data.</text>
</comment>
<protein>
    <recommendedName>
        <fullName evidence="1">Exocyst complex component Sec3 PIP2-binding N-terminal domain-containing protein</fullName>
    </recommendedName>
</protein>
<evidence type="ECO:0000313" key="3">
    <source>
        <dbReference type="Proteomes" id="UP000437017"/>
    </source>
</evidence>
<proteinExistence type="predicted"/>
<dbReference type="EMBL" id="SGJD01001675">
    <property type="protein sequence ID" value="KAB0398888.1"/>
    <property type="molecule type" value="Genomic_DNA"/>
</dbReference>
<dbReference type="Pfam" id="PF15277">
    <property type="entry name" value="Sec3-PIP2_bind"/>
    <property type="match status" value="1"/>
</dbReference>
<name>A0A643CG12_BALPH</name>
<evidence type="ECO:0000313" key="2">
    <source>
        <dbReference type="EMBL" id="KAB0398888.1"/>
    </source>
</evidence>
<gene>
    <name evidence="2" type="ORF">E2I00_003245</name>
</gene>
<dbReference type="OrthoDB" id="8734520at2759"/>
<dbReference type="SMART" id="SM01313">
    <property type="entry name" value="Sec3-PIP2_bind"/>
    <property type="match status" value="1"/>
</dbReference>
<dbReference type="Gene3D" id="2.30.29.90">
    <property type="match status" value="1"/>
</dbReference>
<sequence length="183" mass="21620">MSSLVKEDLEKKLFKPLSQNLYEFIEIEFSVQDRYYLCVSVYVNEVFFCPTVTKNEEVKIVMVKHYRIGLDEKYEVTKKWSLNDLRMIDGKEADTDNPFFDLHFKKVYSLEAYSCASKYAFVRTVNKLNHAYLKKDLRIVNFDSTYLNDDSIWSSNNKDCLVLMRICFYAFNLVCLSLCPLPL</sequence>
<feature type="domain" description="Exocyst complex component Sec3 PIP2-binding N-terminal" evidence="1">
    <location>
        <begin position="41"/>
        <end position="132"/>
    </location>
</feature>
<dbReference type="InterPro" id="IPR028258">
    <property type="entry name" value="Sec3-PIP2_bind"/>
</dbReference>
<organism evidence="2 3">
    <name type="scientific">Balaenoptera physalus</name>
    <name type="common">Fin whale</name>
    <name type="synonym">Balaena physalus</name>
    <dbReference type="NCBI Taxonomy" id="9770"/>
    <lineage>
        <taxon>Eukaryota</taxon>
        <taxon>Metazoa</taxon>
        <taxon>Chordata</taxon>
        <taxon>Craniata</taxon>
        <taxon>Vertebrata</taxon>
        <taxon>Euteleostomi</taxon>
        <taxon>Mammalia</taxon>
        <taxon>Eutheria</taxon>
        <taxon>Laurasiatheria</taxon>
        <taxon>Artiodactyla</taxon>
        <taxon>Whippomorpha</taxon>
        <taxon>Cetacea</taxon>
        <taxon>Mysticeti</taxon>
        <taxon>Balaenopteridae</taxon>
        <taxon>Balaenoptera</taxon>
    </lineage>
</organism>